<reference evidence="2" key="1">
    <citation type="submission" date="2014-07" db="EMBL/GenBank/DDBJ databases">
        <authorList>
            <person name="Martin A.A"/>
            <person name="De Silva N."/>
        </authorList>
    </citation>
    <scope>NUCLEOTIDE SEQUENCE</scope>
</reference>
<proteinExistence type="predicted"/>
<evidence type="ECO:0000313" key="3">
    <source>
        <dbReference type="WBParaSite" id="SVE_0412100.1"/>
    </source>
</evidence>
<feature type="region of interest" description="Disordered" evidence="1">
    <location>
        <begin position="215"/>
        <end position="241"/>
    </location>
</feature>
<accession>A0A0K0F5M9</accession>
<name>A0A0K0F5M9_STRVS</name>
<evidence type="ECO:0000256" key="1">
    <source>
        <dbReference type="SAM" id="MobiDB-lite"/>
    </source>
</evidence>
<protein>
    <submittedName>
        <fullName evidence="3">HTH OST-type domain-containing protein</fullName>
    </submittedName>
</protein>
<reference evidence="3" key="2">
    <citation type="submission" date="2015-08" db="UniProtKB">
        <authorList>
            <consortium name="WormBaseParasite"/>
        </authorList>
    </citation>
    <scope>IDENTIFICATION</scope>
</reference>
<sequence length="314" mass="36120">MSVDEAQKIFRYLKSSAIGNKTSLSDLKKNYSDTYGPLYDDFKKLGLTLTDDELIAFLKSNGSVEITKEGGNYCVSFEVYDEERALKQMIDGNVYKKGKKGFKNRNNGPKNWGNNNFFDNMDSYDTTIESEAISMHKSRALNYYVKLKQKSVAQSSSLHNQQEPKTKFGETSRDEFYDFEKDFNVIDKYYDSLAANGNDIINDNNGSKDNINIPNDEIGISNPSNKLSNNKKETESNSNENNLLDSPFNFFPKVNLRSFGEKSLSKTVEYYNKTPKLRKEFRQMISNSLSVINVMEKTLEYWEKRIDEKVNVKI</sequence>
<dbReference type="WBParaSite" id="SVE_0412100.1">
    <property type="protein sequence ID" value="SVE_0412100.1"/>
    <property type="gene ID" value="SVE_0412100"/>
</dbReference>
<organism evidence="2 3">
    <name type="scientific">Strongyloides venezuelensis</name>
    <name type="common">Threadworm</name>
    <dbReference type="NCBI Taxonomy" id="75913"/>
    <lineage>
        <taxon>Eukaryota</taxon>
        <taxon>Metazoa</taxon>
        <taxon>Ecdysozoa</taxon>
        <taxon>Nematoda</taxon>
        <taxon>Chromadorea</taxon>
        <taxon>Rhabditida</taxon>
        <taxon>Tylenchina</taxon>
        <taxon>Panagrolaimomorpha</taxon>
        <taxon>Strongyloidoidea</taxon>
        <taxon>Strongyloididae</taxon>
        <taxon>Strongyloides</taxon>
    </lineage>
</organism>
<evidence type="ECO:0000313" key="2">
    <source>
        <dbReference type="Proteomes" id="UP000035680"/>
    </source>
</evidence>
<dbReference type="AlphaFoldDB" id="A0A0K0F5M9"/>
<keyword evidence="2" id="KW-1185">Reference proteome</keyword>
<dbReference type="Proteomes" id="UP000035680">
    <property type="component" value="Unassembled WGS sequence"/>
</dbReference>